<gene>
    <name evidence="9" type="ORF">PMAYCL1PPCAC_20382</name>
</gene>
<proteinExistence type="inferred from homology"/>
<evidence type="ECO:0000256" key="2">
    <source>
        <dbReference type="ARBA" id="ARBA00022729"/>
    </source>
</evidence>
<dbReference type="SUPFAM" id="SSF53474">
    <property type="entry name" value="alpha/beta-Hydrolases"/>
    <property type="match status" value="1"/>
</dbReference>
<dbReference type="FunFam" id="3.40.50.1820:FF:000057">
    <property type="entry name" value="Lipase"/>
    <property type="match status" value="1"/>
</dbReference>
<evidence type="ECO:0000313" key="10">
    <source>
        <dbReference type="Proteomes" id="UP001328107"/>
    </source>
</evidence>
<dbReference type="InterPro" id="IPR006693">
    <property type="entry name" value="AB_hydrolase_lipase"/>
</dbReference>
<evidence type="ECO:0000256" key="6">
    <source>
        <dbReference type="ARBA" id="ARBA00023180"/>
    </source>
</evidence>
<protein>
    <recommendedName>
        <fullName evidence="8">Partial AB-hydrolase lipase domain-containing protein</fullName>
    </recommendedName>
</protein>
<reference evidence="10" key="1">
    <citation type="submission" date="2022-10" db="EMBL/GenBank/DDBJ databases">
        <title>Genome assembly of Pristionchus species.</title>
        <authorList>
            <person name="Yoshida K."/>
            <person name="Sommer R.J."/>
        </authorList>
    </citation>
    <scope>NUCLEOTIDE SEQUENCE [LARGE SCALE GENOMIC DNA]</scope>
    <source>
        <strain evidence="10">RS5460</strain>
    </source>
</reference>
<dbReference type="AlphaFoldDB" id="A0AAN5I317"/>
<feature type="domain" description="Partial AB-hydrolase lipase" evidence="8">
    <location>
        <begin position="58"/>
        <end position="119"/>
    </location>
</feature>
<sequence length="288" mass="33219">VHHFLIRLFLVLTSSMGFLPRYTSAFLLIFVLSALWKFTLDRDQSLRDEADAGEPAMNMIRRWGYPAEKHDVHTQDGFILTMFRIRHGRFSDEKCWWCHRPVVVFFHGLMASGTEFFLNPPESSLAFILADAGFDVFIINHRGTTYSKRHTTLKPTDNEFWRWTMDELSKYDCPAAIDKALEISGQKTAYWVGHSMGTTVGYMMLSTRPEYHSKIKALFQLAPTGTAGFAVGPIGTLFSAYSYVKSLFYVYRRVYGAHEFGNSLPLIYPTFAKLCLRIPFKWQVLYLQ</sequence>
<comment type="similarity">
    <text evidence="1">Belongs to the AB hydrolase superfamily. Lipase family.</text>
</comment>
<comment type="caution">
    <text evidence="9">The sequence shown here is derived from an EMBL/GenBank/DDBJ whole genome shotgun (WGS) entry which is preliminary data.</text>
</comment>
<dbReference type="InterPro" id="IPR029058">
    <property type="entry name" value="AB_hydrolase_fold"/>
</dbReference>
<keyword evidence="7" id="KW-0812">Transmembrane</keyword>
<dbReference type="Pfam" id="PF04083">
    <property type="entry name" value="Abhydro_lipase"/>
    <property type="match status" value="1"/>
</dbReference>
<organism evidence="9 10">
    <name type="scientific">Pristionchus mayeri</name>
    <dbReference type="NCBI Taxonomy" id="1317129"/>
    <lineage>
        <taxon>Eukaryota</taxon>
        <taxon>Metazoa</taxon>
        <taxon>Ecdysozoa</taxon>
        <taxon>Nematoda</taxon>
        <taxon>Chromadorea</taxon>
        <taxon>Rhabditida</taxon>
        <taxon>Rhabditina</taxon>
        <taxon>Diplogasteromorpha</taxon>
        <taxon>Diplogasteroidea</taxon>
        <taxon>Neodiplogasteridae</taxon>
        <taxon>Pristionchus</taxon>
    </lineage>
</organism>
<name>A0AAN5I317_9BILA</name>
<dbReference type="GO" id="GO:0016787">
    <property type="term" value="F:hydrolase activity"/>
    <property type="evidence" value="ECO:0007669"/>
    <property type="project" value="UniProtKB-KW"/>
</dbReference>
<keyword evidence="2" id="KW-0732">Signal</keyword>
<keyword evidence="6" id="KW-0325">Glycoprotein</keyword>
<feature type="transmembrane region" description="Helical" evidence="7">
    <location>
        <begin position="20"/>
        <end position="38"/>
    </location>
</feature>
<keyword evidence="7" id="KW-0472">Membrane</keyword>
<feature type="non-terminal residue" evidence="9">
    <location>
        <position position="1"/>
    </location>
</feature>
<keyword evidence="4" id="KW-0442">Lipid degradation</keyword>
<evidence type="ECO:0000313" key="9">
    <source>
        <dbReference type="EMBL" id="GMR50187.1"/>
    </source>
</evidence>
<evidence type="ECO:0000259" key="8">
    <source>
        <dbReference type="Pfam" id="PF04083"/>
    </source>
</evidence>
<keyword evidence="10" id="KW-1185">Reference proteome</keyword>
<keyword evidence="3" id="KW-0378">Hydrolase</keyword>
<dbReference type="Proteomes" id="UP001328107">
    <property type="component" value="Unassembled WGS sequence"/>
</dbReference>
<evidence type="ECO:0000256" key="1">
    <source>
        <dbReference type="ARBA" id="ARBA00010701"/>
    </source>
</evidence>
<evidence type="ECO:0000256" key="7">
    <source>
        <dbReference type="SAM" id="Phobius"/>
    </source>
</evidence>
<dbReference type="Gene3D" id="3.40.50.1820">
    <property type="entry name" value="alpha/beta hydrolase"/>
    <property type="match status" value="1"/>
</dbReference>
<evidence type="ECO:0000256" key="3">
    <source>
        <dbReference type="ARBA" id="ARBA00022801"/>
    </source>
</evidence>
<keyword evidence="5" id="KW-0443">Lipid metabolism</keyword>
<evidence type="ECO:0000256" key="4">
    <source>
        <dbReference type="ARBA" id="ARBA00022963"/>
    </source>
</evidence>
<evidence type="ECO:0000256" key="5">
    <source>
        <dbReference type="ARBA" id="ARBA00023098"/>
    </source>
</evidence>
<dbReference type="PANTHER" id="PTHR11005">
    <property type="entry name" value="LYSOSOMAL ACID LIPASE-RELATED"/>
    <property type="match status" value="1"/>
</dbReference>
<dbReference type="GO" id="GO:0016042">
    <property type="term" value="P:lipid catabolic process"/>
    <property type="evidence" value="ECO:0007669"/>
    <property type="project" value="UniProtKB-KW"/>
</dbReference>
<dbReference type="EMBL" id="BTRK01000004">
    <property type="protein sequence ID" value="GMR50187.1"/>
    <property type="molecule type" value="Genomic_DNA"/>
</dbReference>
<keyword evidence="7" id="KW-1133">Transmembrane helix</keyword>
<accession>A0AAN5I317</accession>